<name>A0ABN6QDC1_NOSCO</name>
<keyword evidence="3" id="KW-0614">Plasmid</keyword>
<dbReference type="Proteomes" id="UP001055453">
    <property type="component" value="Plasmid pANSO36B"/>
</dbReference>
<evidence type="ECO:0000313" key="4">
    <source>
        <dbReference type="Proteomes" id="UP001055453"/>
    </source>
</evidence>
<evidence type="ECO:0000313" key="3">
    <source>
        <dbReference type="EMBL" id="BDI20820.1"/>
    </source>
</evidence>
<feature type="compositionally biased region" description="Basic and acidic residues" evidence="1">
    <location>
        <begin position="68"/>
        <end position="93"/>
    </location>
</feature>
<feature type="region of interest" description="Disordered" evidence="1">
    <location>
        <begin position="28"/>
        <end position="97"/>
    </location>
</feature>
<sequence length="192" mass="20667">MKFLKTSLVIVSSLGLIFLGACGEGNQAANSENATKTATTETSVKTEPVAKSATTETSAKTEPVAKTGEAHNENDGHGHDEKGGHSNSGEKRSSQVVNSGKYHLEFKPDVEKDSTHLDISVHGEQDQAITDAKLTAQVQLPDGSNKTLQVPYNTEEKQYTVNLPATATGEYKVVVQTDVKGEKFNGRFTFKR</sequence>
<proteinExistence type="predicted"/>
<dbReference type="EMBL" id="AP025734">
    <property type="protein sequence ID" value="BDI20820.1"/>
    <property type="molecule type" value="Genomic_DNA"/>
</dbReference>
<evidence type="ECO:0000256" key="1">
    <source>
        <dbReference type="SAM" id="MobiDB-lite"/>
    </source>
</evidence>
<geneLocation type="plasmid" evidence="3 4">
    <name>pANSO36B</name>
</geneLocation>
<accession>A0ABN6QDC1</accession>
<organism evidence="3 4">
    <name type="scientific">Nostoc cf. commune SO-36</name>
    <dbReference type="NCBI Taxonomy" id="449208"/>
    <lineage>
        <taxon>Bacteria</taxon>
        <taxon>Bacillati</taxon>
        <taxon>Cyanobacteriota</taxon>
        <taxon>Cyanophyceae</taxon>
        <taxon>Nostocales</taxon>
        <taxon>Nostocaceae</taxon>
        <taxon>Nostoc</taxon>
    </lineage>
</organism>
<protein>
    <submittedName>
        <fullName evidence="3">Uncharacterized protein</fullName>
    </submittedName>
</protein>
<feature type="compositionally biased region" description="Low complexity" evidence="1">
    <location>
        <begin position="28"/>
        <end position="62"/>
    </location>
</feature>
<dbReference type="RefSeq" id="WP_251960931.1">
    <property type="nucleotide sequence ID" value="NZ_AP025734.1"/>
</dbReference>
<gene>
    <name evidence="3" type="ORF">ANSO36C_66220</name>
</gene>
<keyword evidence="4" id="KW-1185">Reference proteome</keyword>
<evidence type="ECO:0000256" key="2">
    <source>
        <dbReference type="SAM" id="SignalP"/>
    </source>
</evidence>
<feature type="signal peptide" evidence="2">
    <location>
        <begin position="1"/>
        <end position="23"/>
    </location>
</feature>
<dbReference type="PROSITE" id="PS51257">
    <property type="entry name" value="PROKAR_LIPOPROTEIN"/>
    <property type="match status" value="1"/>
</dbReference>
<reference evidence="3" key="1">
    <citation type="submission" date="2022-04" db="EMBL/GenBank/DDBJ databases">
        <title>Complete genome sequence of a cyanobacterium, Nostoc sp. SO-36, isolated in Antarctica.</title>
        <authorList>
            <person name="Kanesaki Y."/>
            <person name="Effendi D."/>
            <person name="Sakamoto T."/>
            <person name="Ohtani S."/>
            <person name="Awai K."/>
        </authorList>
    </citation>
    <scope>NUCLEOTIDE SEQUENCE</scope>
    <source>
        <strain evidence="3">SO-36</strain>
        <plasmid evidence="3">pANSO36B</plasmid>
    </source>
</reference>
<feature type="chain" id="PRO_5047475638" evidence="2">
    <location>
        <begin position="24"/>
        <end position="192"/>
    </location>
</feature>
<keyword evidence="2" id="KW-0732">Signal</keyword>